<comment type="caution">
    <text evidence="2">The sequence shown here is derived from an EMBL/GenBank/DDBJ whole genome shotgun (WGS) entry which is preliminary data.</text>
</comment>
<dbReference type="InterPro" id="IPR016181">
    <property type="entry name" value="Acyl_CoA_acyltransferase"/>
</dbReference>
<evidence type="ECO:0000259" key="1">
    <source>
        <dbReference type="PROSITE" id="PS51186"/>
    </source>
</evidence>
<gene>
    <name evidence="2" type="ORF">IEO70_13195</name>
</gene>
<dbReference type="Proteomes" id="UP000602076">
    <property type="component" value="Unassembled WGS sequence"/>
</dbReference>
<dbReference type="InterPro" id="IPR000182">
    <property type="entry name" value="GNAT_dom"/>
</dbReference>
<dbReference type="RefSeq" id="WP_190998838.1">
    <property type="nucleotide sequence ID" value="NZ_JACXSI010000032.1"/>
</dbReference>
<reference evidence="2" key="1">
    <citation type="submission" date="2020-09" db="EMBL/GenBank/DDBJ databases">
        <title>Bacillus faecalis sp. nov., a moderately halophilic bacterium isolated from cow faeces.</title>
        <authorList>
            <person name="Jiang L."/>
            <person name="Lee J."/>
        </authorList>
    </citation>
    <scope>NUCLEOTIDE SEQUENCE</scope>
    <source>
        <strain evidence="2">AGMB 02131</strain>
    </source>
</reference>
<dbReference type="EMBL" id="JACXSI010000032">
    <property type="protein sequence ID" value="MBD3109301.1"/>
    <property type="molecule type" value="Genomic_DNA"/>
</dbReference>
<proteinExistence type="predicted"/>
<evidence type="ECO:0000313" key="2">
    <source>
        <dbReference type="EMBL" id="MBD3109301.1"/>
    </source>
</evidence>
<feature type="domain" description="N-acetyltransferase" evidence="1">
    <location>
        <begin position="1"/>
        <end position="164"/>
    </location>
</feature>
<dbReference type="InterPro" id="IPR017255">
    <property type="entry name" value="AcTrfase_GNAT_prd"/>
</dbReference>
<sequence>MIIRTIAESDAKRFLALCNKIDESGFMLYEPGERKTTVEQQENAIGKILSKKKSTLFVAEVENELVGFIGVLGSDLKRNQHSAYLALGVLEDYQGQGIATQLFNRVFEWAKEMEISRLELTVIKDNIKAFNLYRKMGFILEGEKVHSLIINGKPVNEYYLYKLL</sequence>
<dbReference type="PIRSF" id="PIRSF037663">
    <property type="entry name" value="Acetyltransf_GNAT_prd"/>
    <property type="match status" value="1"/>
</dbReference>
<dbReference type="Pfam" id="PF00583">
    <property type="entry name" value="Acetyltransf_1"/>
    <property type="match status" value="1"/>
</dbReference>
<dbReference type="GO" id="GO:0016747">
    <property type="term" value="F:acyltransferase activity, transferring groups other than amino-acyl groups"/>
    <property type="evidence" value="ECO:0007669"/>
    <property type="project" value="InterPro"/>
</dbReference>
<dbReference type="PROSITE" id="PS51186">
    <property type="entry name" value="GNAT"/>
    <property type="match status" value="1"/>
</dbReference>
<organism evidence="2 3">
    <name type="scientific">Peribacillus faecalis</name>
    <dbReference type="NCBI Taxonomy" id="2772559"/>
    <lineage>
        <taxon>Bacteria</taxon>
        <taxon>Bacillati</taxon>
        <taxon>Bacillota</taxon>
        <taxon>Bacilli</taxon>
        <taxon>Bacillales</taxon>
        <taxon>Bacillaceae</taxon>
        <taxon>Peribacillus</taxon>
    </lineage>
</organism>
<name>A0A927CYC4_9BACI</name>
<dbReference type="SUPFAM" id="SSF55729">
    <property type="entry name" value="Acyl-CoA N-acyltransferases (Nat)"/>
    <property type="match status" value="1"/>
</dbReference>
<evidence type="ECO:0000313" key="3">
    <source>
        <dbReference type="Proteomes" id="UP000602076"/>
    </source>
</evidence>
<keyword evidence="3" id="KW-1185">Reference proteome</keyword>
<dbReference type="PANTHER" id="PTHR43328:SF1">
    <property type="entry name" value="N-ACETYLTRANSFERASE DOMAIN-CONTAINING PROTEIN"/>
    <property type="match status" value="1"/>
</dbReference>
<dbReference type="Gene3D" id="3.40.630.30">
    <property type="match status" value="1"/>
</dbReference>
<dbReference type="PANTHER" id="PTHR43328">
    <property type="entry name" value="ACETYLTRANSFERASE-RELATED"/>
    <property type="match status" value="1"/>
</dbReference>
<accession>A0A927CYC4</accession>
<dbReference type="CDD" id="cd04301">
    <property type="entry name" value="NAT_SF"/>
    <property type="match status" value="1"/>
</dbReference>
<dbReference type="AlphaFoldDB" id="A0A927CYC4"/>
<protein>
    <submittedName>
        <fullName evidence="2">GNAT family N-acetyltransferase</fullName>
    </submittedName>
</protein>